<dbReference type="PANTHER" id="PTHR43156">
    <property type="entry name" value="STAGE II SPORULATION PROTEIN E-RELATED"/>
    <property type="match status" value="1"/>
</dbReference>
<dbReference type="InterPro" id="IPR001932">
    <property type="entry name" value="PPM-type_phosphatase-like_dom"/>
</dbReference>
<dbReference type="SMART" id="SM00331">
    <property type="entry name" value="PP2C_SIG"/>
    <property type="match status" value="1"/>
</dbReference>
<keyword evidence="5" id="KW-1185">Reference proteome</keyword>
<keyword evidence="1" id="KW-0378">Hydrolase</keyword>
<protein>
    <submittedName>
        <fullName evidence="4">SpoIIE family protein phosphatase</fullName>
    </submittedName>
</protein>
<reference evidence="4 5" key="1">
    <citation type="submission" date="2020-10" db="EMBL/GenBank/DDBJ databases">
        <title>Complete genome sequence of Paludibaculum fermentans P105T, a facultatively anaerobic acidobacterium capable of dissimilatory Fe(III) reduction.</title>
        <authorList>
            <person name="Dedysh S.N."/>
            <person name="Beletsky A.V."/>
            <person name="Kulichevskaya I.S."/>
            <person name="Mardanov A.V."/>
            <person name="Ravin N.V."/>
        </authorList>
    </citation>
    <scope>NUCLEOTIDE SEQUENCE [LARGE SCALE GENOMIC DNA]</scope>
    <source>
        <strain evidence="4 5">P105</strain>
    </source>
</reference>
<dbReference type="Pfam" id="PF07228">
    <property type="entry name" value="SpoIIE"/>
    <property type="match status" value="1"/>
</dbReference>
<dbReference type="Gene3D" id="3.60.40.10">
    <property type="entry name" value="PPM-type phosphatase domain"/>
    <property type="match status" value="1"/>
</dbReference>
<feature type="domain" description="PPM-type phosphatase" evidence="3">
    <location>
        <begin position="595"/>
        <end position="809"/>
    </location>
</feature>
<organism evidence="4 5">
    <name type="scientific">Paludibaculum fermentans</name>
    <dbReference type="NCBI Taxonomy" id="1473598"/>
    <lineage>
        <taxon>Bacteria</taxon>
        <taxon>Pseudomonadati</taxon>
        <taxon>Acidobacteriota</taxon>
        <taxon>Terriglobia</taxon>
        <taxon>Bryobacterales</taxon>
        <taxon>Bryobacteraceae</taxon>
        <taxon>Paludibaculum</taxon>
    </lineage>
</organism>
<feature type="transmembrane region" description="Helical" evidence="2">
    <location>
        <begin position="282"/>
        <end position="300"/>
    </location>
</feature>
<evidence type="ECO:0000256" key="1">
    <source>
        <dbReference type="ARBA" id="ARBA00022801"/>
    </source>
</evidence>
<dbReference type="PANTHER" id="PTHR43156:SF2">
    <property type="entry name" value="STAGE II SPORULATION PROTEIN E"/>
    <property type="match status" value="1"/>
</dbReference>
<feature type="transmembrane region" description="Helical" evidence="2">
    <location>
        <begin position="320"/>
        <end position="342"/>
    </location>
</feature>
<gene>
    <name evidence="4" type="ORF">IRI77_35290</name>
</gene>
<dbReference type="RefSeq" id="WP_194449607.1">
    <property type="nucleotide sequence ID" value="NZ_CP063849.1"/>
</dbReference>
<feature type="transmembrane region" description="Helical" evidence="2">
    <location>
        <begin position="372"/>
        <end position="398"/>
    </location>
</feature>
<dbReference type="EMBL" id="CP063849">
    <property type="protein sequence ID" value="QOY87944.1"/>
    <property type="molecule type" value="Genomic_DNA"/>
</dbReference>
<proteinExistence type="predicted"/>
<name>A0A7S7NRG1_PALFE</name>
<feature type="transmembrane region" description="Helical" evidence="2">
    <location>
        <begin position="525"/>
        <end position="549"/>
    </location>
</feature>
<evidence type="ECO:0000313" key="4">
    <source>
        <dbReference type="EMBL" id="QOY87944.1"/>
    </source>
</evidence>
<keyword evidence="2" id="KW-0812">Transmembrane</keyword>
<feature type="transmembrane region" description="Helical" evidence="2">
    <location>
        <begin position="250"/>
        <end position="270"/>
    </location>
</feature>
<keyword evidence="2" id="KW-0472">Membrane</keyword>
<dbReference type="GO" id="GO:0016791">
    <property type="term" value="F:phosphatase activity"/>
    <property type="evidence" value="ECO:0007669"/>
    <property type="project" value="TreeGrafter"/>
</dbReference>
<evidence type="ECO:0000256" key="2">
    <source>
        <dbReference type="SAM" id="Phobius"/>
    </source>
</evidence>
<sequence length="821" mass="88549">MYPGFIQSLASTALFARLPRPAALLVVALAPLALVAGLTLRYASKVPASVRSDASRTQLQETARRLGTAQGLSLDAAGALLKIKPQTTHQVFALRASARSVDAAGRLAAPYHFVLNLAEPDGEHSISVTMNGRGDILQFETERPRNIGPALGPEAAEQLAKQYMKEWLTFIPNPQIDRVREASSHRKDAEEEAIARRFDFEGHLGDLPRLQFSGRVEITGSKVTAARVEPEFVRVMRTWSDDESGFRGTIGGLAFFLALFASIYSIRLYRKRSREKEVPRKRAIILILVFGLCGAGYLALNAESFANSDGASTLPWYVTLGIGALGGIFLAMGGVLVGAAYASGEGELREGYPDKLTSFDALLAGRYRVNNVAVSLGTGAVFTAWAFLVTSLACRLLSSSDALLLSDEAMAAAYGNLPWLSGLLMLPPQIAWTVVSGLFVPLTFVLRNVRRPAWKWTILLLCPFLISAGFTDNSLASPTRVLDMVVGVAVVLTPFFLQDVLAALVSSLLFSLAIQTSTMAALAPFSLPSGLLQIGIVTLGLAALTAISWRGESVTEDEVKPEYARNLDQRLSMQAEVHAAREAQLRLLPDKPPQIPGLSIAASCRPTGDVGADFYDFFPLPGGGLAVFVASGGGLGVASALTIALAKGFLMSDLRRGDSPARTLARLRALLTGRLGEVAQRARFAVATIDPQRRTFQAARWGEVPAVWILRDLMAHPLVFTDSPDGLPEAAVPLEVGDTVLFHTEGLISALEDQSPTGMRDWFRNLARITRACGALDFHNFLLQRLAGGSEKRLTRRLTSDLTAVVLRLEKVQVVEQEHVA</sequence>
<evidence type="ECO:0000259" key="3">
    <source>
        <dbReference type="SMART" id="SM00331"/>
    </source>
</evidence>
<dbReference type="InterPro" id="IPR036457">
    <property type="entry name" value="PPM-type-like_dom_sf"/>
</dbReference>
<dbReference type="KEGG" id="pfer:IRI77_35290"/>
<feature type="transmembrane region" description="Helical" evidence="2">
    <location>
        <begin position="625"/>
        <end position="646"/>
    </location>
</feature>
<keyword evidence="2" id="KW-1133">Transmembrane helix</keyword>
<dbReference type="InterPro" id="IPR052016">
    <property type="entry name" value="Bact_Sigma-Reg"/>
</dbReference>
<feature type="transmembrane region" description="Helical" evidence="2">
    <location>
        <begin position="429"/>
        <end position="446"/>
    </location>
</feature>
<dbReference type="Proteomes" id="UP000593892">
    <property type="component" value="Chromosome"/>
</dbReference>
<dbReference type="AlphaFoldDB" id="A0A7S7NRG1"/>
<feature type="transmembrane region" description="Helical" evidence="2">
    <location>
        <begin position="453"/>
        <end position="471"/>
    </location>
</feature>
<accession>A0A7S7NRG1</accession>
<feature type="transmembrane region" description="Helical" evidence="2">
    <location>
        <begin position="491"/>
        <end position="513"/>
    </location>
</feature>
<evidence type="ECO:0000313" key="5">
    <source>
        <dbReference type="Proteomes" id="UP000593892"/>
    </source>
</evidence>